<dbReference type="InterPro" id="IPR011004">
    <property type="entry name" value="Trimer_LpxA-like_sf"/>
</dbReference>
<keyword evidence="2 5" id="KW-0808">Transferase</keyword>
<proteinExistence type="inferred from homology"/>
<evidence type="ECO:0000256" key="2">
    <source>
        <dbReference type="ARBA" id="ARBA00022679"/>
    </source>
</evidence>
<dbReference type="Pfam" id="PF00132">
    <property type="entry name" value="Hexapep"/>
    <property type="match status" value="1"/>
</dbReference>
<reference evidence="5" key="1">
    <citation type="submission" date="2019-03" db="EMBL/GenBank/DDBJ databases">
        <title>Genetic characterization of the O-antigen and development of a molecular serotyping scheme for Enterobacter cloacae.</title>
        <authorList>
            <person name="Li Y."/>
            <person name="Huang J."/>
            <person name="Wang X."/>
            <person name="Xu C."/>
            <person name="Han T."/>
            <person name="Guo X."/>
        </authorList>
    </citation>
    <scope>NUCLEOTIDE SEQUENCE</scope>
    <source>
        <strain evidence="5">NCTC 11595</strain>
    </source>
</reference>
<dbReference type="SUPFAM" id="SSF51161">
    <property type="entry name" value="Trimeric LpxA-like enzymes"/>
    <property type="match status" value="1"/>
</dbReference>
<evidence type="ECO:0000313" key="5">
    <source>
        <dbReference type="EMBL" id="QHR93350.1"/>
    </source>
</evidence>
<dbReference type="InterPro" id="IPR051159">
    <property type="entry name" value="Hexapeptide_acetyltransf"/>
</dbReference>
<dbReference type="PROSITE" id="PS00101">
    <property type="entry name" value="HEXAPEP_TRANSFERASES"/>
    <property type="match status" value="1"/>
</dbReference>
<organism evidence="5">
    <name type="scientific">Enterobacter cloacae</name>
    <dbReference type="NCBI Taxonomy" id="550"/>
    <lineage>
        <taxon>Bacteria</taxon>
        <taxon>Pseudomonadati</taxon>
        <taxon>Pseudomonadota</taxon>
        <taxon>Gammaproteobacteria</taxon>
        <taxon>Enterobacterales</taxon>
        <taxon>Enterobacteriaceae</taxon>
        <taxon>Enterobacter</taxon>
        <taxon>Enterobacter cloacae complex</taxon>
    </lineage>
</organism>
<dbReference type="EMBL" id="MK595737">
    <property type="protein sequence ID" value="QHR93350.1"/>
    <property type="molecule type" value="Genomic_DNA"/>
</dbReference>
<dbReference type="PANTHER" id="PTHR23416">
    <property type="entry name" value="SIALIC ACID SYNTHASE-RELATED"/>
    <property type="match status" value="1"/>
</dbReference>
<gene>
    <name evidence="5" type="primary">orf2</name>
</gene>
<dbReference type="GO" id="GO:0005829">
    <property type="term" value="C:cytosol"/>
    <property type="evidence" value="ECO:0007669"/>
    <property type="project" value="TreeGrafter"/>
</dbReference>
<dbReference type="PANTHER" id="PTHR23416:SF23">
    <property type="entry name" value="ACETYLTRANSFERASE C18B11.09C-RELATED"/>
    <property type="match status" value="1"/>
</dbReference>
<name>A0A6B9XW21_ENTCL</name>
<keyword evidence="4" id="KW-0012">Acyltransferase</keyword>
<dbReference type="CDD" id="cd04647">
    <property type="entry name" value="LbH_MAT_like"/>
    <property type="match status" value="1"/>
</dbReference>
<dbReference type="AlphaFoldDB" id="A0A6B9XW21"/>
<keyword evidence="3" id="KW-0677">Repeat</keyword>
<evidence type="ECO:0000256" key="1">
    <source>
        <dbReference type="ARBA" id="ARBA00007274"/>
    </source>
</evidence>
<accession>A0A6B9XW21</accession>
<dbReference type="GO" id="GO:0008374">
    <property type="term" value="F:O-acyltransferase activity"/>
    <property type="evidence" value="ECO:0007669"/>
    <property type="project" value="TreeGrafter"/>
</dbReference>
<sequence length="203" mass="22561">MKAIIANLLYNPYKKINKDPRIDFHSGILSKSFRVHFFCRNSKAKLKIGNDCILKNEIIFEGHHGQVIIGSKTFINKDTKIMSINSITVGSNVTISFGVMIYDHDSHSLDYRDRQNDILKILDTEKLDNDIENKNWGCVKSAPIVIGDNVWIGFQAAILKGVTVGEGAIIAAKAVVTKNVPAWSVVAGNPAKVVKELPLEMRK</sequence>
<evidence type="ECO:0000256" key="3">
    <source>
        <dbReference type="ARBA" id="ARBA00022737"/>
    </source>
</evidence>
<dbReference type="InterPro" id="IPR018357">
    <property type="entry name" value="Hexapep_transf_CS"/>
</dbReference>
<dbReference type="InterPro" id="IPR001451">
    <property type="entry name" value="Hexapep"/>
</dbReference>
<evidence type="ECO:0000256" key="4">
    <source>
        <dbReference type="ARBA" id="ARBA00023315"/>
    </source>
</evidence>
<comment type="similarity">
    <text evidence="1">Belongs to the transferase hexapeptide repeat family.</text>
</comment>
<protein>
    <submittedName>
        <fullName evidence="5">Putative acetyltransferase</fullName>
    </submittedName>
</protein>
<dbReference type="Gene3D" id="2.160.10.10">
    <property type="entry name" value="Hexapeptide repeat proteins"/>
    <property type="match status" value="1"/>
</dbReference>